<feature type="domain" description="Runt" evidence="17">
    <location>
        <begin position="56"/>
        <end position="184"/>
    </location>
</feature>
<keyword evidence="10 14" id="KW-0238">DNA-binding</keyword>
<dbReference type="InterPro" id="IPR008967">
    <property type="entry name" value="p53-like_TF_DNA-bd_sf"/>
</dbReference>
<dbReference type="GO" id="GO:0001649">
    <property type="term" value="P:osteoblast differentiation"/>
    <property type="evidence" value="ECO:0007669"/>
    <property type="project" value="UniProtKB-ARBA"/>
</dbReference>
<dbReference type="Pfam" id="PF08504">
    <property type="entry name" value="RunxI"/>
    <property type="match status" value="1"/>
</dbReference>
<dbReference type="PIRSF" id="PIRSF009374">
    <property type="entry name" value="TF_Runt-rel_RUNX"/>
    <property type="match status" value="1"/>
</dbReference>
<evidence type="ECO:0000256" key="2">
    <source>
        <dbReference type="ARBA" id="ARBA00004496"/>
    </source>
</evidence>
<evidence type="ECO:0000256" key="13">
    <source>
        <dbReference type="ARBA" id="ARBA00061835"/>
    </source>
</evidence>
<evidence type="ECO:0000256" key="9">
    <source>
        <dbReference type="ARBA" id="ARBA00023015"/>
    </source>
</evidence>
<dbReference type="PANTHER" id="PTHR11950:SF40">
    <property type="entry name" value="RUNT-RELATED TRANSCRIPTION FACTOR 1"/>
    <property type="match status" value="1"/>
</dbReference>
<dbReference type="Gene3D" id="2.60.40.720">
    <property type="match status" value="1"/>
</dbReference>
<sequence length="394" mass="42509">MVFLWDAKYDPAPGRRFTPPSTTLGSGGKMSEGLPLGAQEGSGATLVGKLRMADRSMVEVLSDHPGELVRTDSPNFLCSVLPTHWRCNKTLPIAFKVVALGDIPDGTLVTVMAGNDENYSAELRNATAALKNQVARFNDLRFVGRSGRGKSFTLTITVFTNPPQVATYQRAIKITVDGPREPRHSRQMQTSPSWSYEQPYPYLSQISTATHHPATPISPSRNSIHCSELTAFSDPRMTLERPFGSLSTIQDGRFSDPRMHYPTGAFPYPPTPVTNAIGIGMSAMTGPTGRYPTYLPPPYPSASSQGQGGPFQASSSPYHLYYSATAGSYQFSMMTGGGGGERSPPRILPPCTNASTGSTLLHPSLPNQSDVVETEGSHSSSPTNMSAEAVWRPY</sequence>
<keyword evidence="7" id="KW-0221">Differentiation</keyword>
<evidence type="ECO:0000313" key="18">
    <source>
        <dbReference type="Proteomes" id="UP000515152"/>
    </source>
</evidence>
<dbReference type="InterPro" id="IPR000040">
    <property type="entry name" value="AML1_Runt"/>
</dbReference>
<dbReference type="GO" id="GO:0045892">
    <property type="term" value="P:negative regulation of DNA-templated transcription"/>
    <property type="evidence" value="ECO:0007669"/>
    <property type="project" value="UniProtKB-ARBA"/>
</dbReference>
<dbReference type="GO" id="GO:0005829">
    <property type="term" value="C:cytosol"/>
    <property type="evidence" value="ECO:0007669"/>
    <property type="project" value="UniProtKB-ARBA"/>
</dbReference>
<dbReference type="RefSeq" id="XP_012670943.1">
    <property type="nucleotide sequence ID" value="XM_012815489.3"/>
</dbReference>
<dbReference type="FunFam" id="2.60.40.720:FF:000001">
    <property type="entry name" value="Runt-related transcription factor"/>
    <property type="match status" value="1"/>
</dbReference>
<dbReference type="GO" id="GO:0045944">
    <property type="term" value="P:positive regulation of transcription by RNA polymerase II"/>
    <property type="evidence" value="ECO:0007669"/>
    <property type="project" value="UniProtKB-ARBA"/>
</dbReference>
<accession>A0A6P3VFQ1</accession>
<dbReference type="GO" id="GO:0030097">
    <property type="term" value="P:hemopoiesis"/>
    <property type="evidence" value="ECO:0007669"/>
    <property type="project" value="TreeGrafter"/>
</dbReference>
<evidence type="ECO:0000256" key="14">
    <source>
        <dbReference type="PIRNR" id="PIRNR009374"/>
    </source>
</evidence>
<feature type="binding site" evidence="15">
    <location>
        <position position="122"/>
    </location>
    <ligand>
        <name>chloride</name>
        <dbReference type="ChEBI" id="CHEBI:17996"/>
        <label>1</label>
    </ligand>
</feature>
<evidence type="ECO:0000256" key="7">
    <source>
        <dbReference type="ARBA" id="ARBA00022782"/>
    </source>
</evidence>
<keyword evidence="6" id="KW-0597">Phosphoprotein</keyword>
<dbReference type="CTD" id="861"/>
<gene>
    <name evidence="19" type="primary">runx1</name>
</gene>
<dbReference type="PANTHER" id="PTHR11950">
    <property type="entry name" value="RUNT RELATED"/>
    <property type="match status" value="1"/>
</dbReference>
<keyword evidence="9 14" id="KW-0805">Transcription regulation</keyword>
<keyword evidence="4" id="KW-0963">Cytoplasm</keyword>
<dbReference type="Gene3D" id="4.10.770.10">
    <property type="entry name" value="Signal Protein Aml-1b, Chain A, domain 3"/>
    <property type="match status" value="1"/>
</dbReference>
<evidence type="ECO:0000259" key="17">
    <source>
        <dbReference type="PROSITE" id="PS51062"/>
    </source>
</evidence>
<evidence type="ECO:0000256" key="6">
    <source>
        <dbReference type="ARBA" id="ARBA00022553"/>
    </source>
</evidence>
<evidence type="ECO:0000256" key="4">
    <source>
        <dbReference type="ARBA" id="ARBA00022490"/>
    </source>
</evidence>
<dbReference type="Pfam" id="PF00853">
    <property type="entry name" value="Runt"/>
    <property type="match status" value="1"/>
</dbReference>
<dbReference type="GO" id="GO:0045669">
    <property type="term" value="P:positive regulation of osteoblast differentiation"/>
    <property type="evidence" value="ECO:0007669"/>
    <property type="project" value="UniProtKB-ARBA"/>
</dbReference>
<keyword evidence="3" id="KW-0488">Methylation</keyword>
<dbReference type="GO" id="GO:0030182">
    <property type="term" value="P:neuron differentiation"/>
    <property type="evidence" value="ECO:0007669"/>
    <property type="project" value="TreeGrafter"/>
</dbReference>
<dbReference type="FunFam" id="4.10.770.10:FF:000001">
    <property type="entry name" value="Runt-related transcription factor"/>
    <property type="match status" value="1"/>
</dbReference>
<comment type="subunit">
    <text evidence="13">Interacts with DDX5.</text>
</comment>
<evidence type="ECO:0000256" key="16">
    <source>
        <dbReference type="SAM" id="MobiDB-lite"/>
    </source>
</evidence>
<keyword evidence="5" id="KW-1017">Isopeptide bond</keyword>
<feature type="region of interest" description="Disordered" evidence="16">
    <location>
        <begin position="351"/>
        <end position="394"/>
    </location>
</feature>
<proteinExistence type="predicted"/>
<evidence type="ECO:0000256" key="11">
    <source>
        <dbReference type="ARBA" id="ARBA00023163"/>
    </source>
</evidence>
<dbReference type="PRINTS" id="PR00967">
    <property type="entry name" value="ONCOGENEAML1"/>
</dbReference>
<evidence type="ECO:0000256" key="3">
    <source>
        <dbReference type="ARBA" id="ARBA00022481"/>
    </source>
</evidence>
<feature type="compositionally biased region" description="Polar residues" evidence="16">
    <location>
        <begin position="352"/>
        <end position="386"/>
    </location>
</feature>
<keyword evidence="8" id="KW-0832">Ubl conjugation</keyword>
<dbReference type="GO" id="GO:0005654">
    <property type="term" value="C:nucleoplasm"/>
    <property type="evidence" value="ECO:0007669"/>
    <property type="project" value="UniProtKB-ARBA"/>
</dbReference>
<dbReference type="Proteomes" id="UP000515152">
    <property type="component" value="Chromosome 16"/>
</dbReference>
<feature type="region of interest" description="Disordered" evidence="16">
    <location>
        <begin position="14"/>
        <end position="38"/>
    </location>
</feature>
<dbReference type="InterPro" id="IPR013524">
    <property type="entry name" value="Runt_dom"/>
</dbReference>
<keyword evidence="11 14" id="KW-0804">Transcription</keyword>
<dbReference type="SUPFAM" id="SSF49417">
    <property type="entry name" value="p53-like transcription factors"/>
    <property type="match status" value="1"/>
</dbReference>
<evidence type="ECO:0000256" key="5">
    <source>
        <dbReference type="ARBA" id="ARBA00022499"/>
    </source>
</evidence>
<dbReference type="GO" id="GO:0000981">
    <property type="term" value="F:DNA-binding transcription factor activity, RNA polymerase II-specific"/>
    <property type="evidence" value="ECO:0007669"/>
    <property type="project" value="TreeGrafter"/>
</dbReference>
<evidence type="ECO:0000256" key="12">
    <source>
        <dbReference type="ARBA" id="ARBA00023242"/>
    </source>
</evidence>
<dbReference type="GO" id="GO:0000978">
    <property type="term" value="F:RNA polymerase II cis-regulatory region sequence-specific DNA binding"/>
    <property type="evidence" value="ECO:0007669"/>
    <property type="project" value="TreeGrafter"/>
</dbReference>
<dbReference type="GO" id="GO:0007178">
    <property type="term" value="P:cell surface receptor protein serine/threonine kinase signaling pathway"/>
    <property type="evidence" value="ECO:0007669"/>
    <property type="project" value="UniProtKB-ARBA"/>
</dbReference>
<reference evidence="19" key="1">
    <citation type="submission" date="2025-08" db="UniProtKB">
        <authorList>
            <consortium name="RefSeq"/>
        </authorList>
    </citation>
    <scope>IDENTIFICATION</scope>
</reference>
<dbReference type="GeneID" id="105889601"/>
<evidence type="ECO:0000256" key="8">
    <source>
        <dbReference type="ARBA" id="ARBA00022843"/>
    </source>
</evidence>
<keyword evidence="18" id="KW-1185">Reference proteome</keyword>
<organism evidence="18 19">
    <name type="scientific">Clupea harengus</name>
    <name type="common">Atlantic herring</name>
    <dbReference type="NCBI Taxonomy" id="7950"/>
    <lineage>
        <taxon>Eukaryota</taxon>
        <taxon>Metazoa</taxon>
        <taxon>Chordata</taxon>
        <taxon>Craniata</taxon>
        <taxon>Vertebrata</taxon>
        <taxon>Euteleostomi</taxon>
        <taxon>Actinopterygii</taxon>
        <taxon>Neopterygii</taxon>
        <taxon>Teleostei</taxon>
        <taxon>Clupei</taxon>
        <taxon>Clupeiformes</taxon>
        <taxon>Clupeoidei</taxon>
        <taxon>Clupeidae</taxon>
        <taxon>Clupea</taxon>
    </lineage>
</organism>
<feature type="binding site" evidence="15">
    <location>
        <position position="118"/>
    </location>
    <ligand>
        <name>chloride</name>
        <dbReference type="ChEBI" id="CHEBI:17996"/>
        <label>1</label>
    </ligand>
</feature>
<dbReference type="OrthoDB" id="10029800at2759"/>
<evidence type="ECO:0000313" key="19">
    <source>
        <dbReference type="RefSeq" id="XP_012670943.1"/>
    </source>
</evidence>
<protein>
    <recommendedName>
        <fullName evidence="14">Runt-related transcription factor</fullName>
    </recommendedName>
</protein>
<dbReference type="InterPro" id="IPR013711">
    <property type="entry name" value="RunxI_C_dom"/>
</dbReference>
<evidence type="ECO:0000256" key="10">
    <source>
        <dbReference type="ARBA" id="ARBA00023125"/>
    </source>
</evidence>
<comment type="subcellular location">
    <subcellularLocation>
        <location evidence="2">Cytoplasm</location>
    </subcellularLocation>
    <subcellularLocation>
        <location evidence="1 14">Nucleus</location>
    </subcellularLocation>
</comment>
<dbReference type="InterPro" id="IPR027384">
    <property type="entry name" value="Runx_central_dom_sf"/>
</dbReference>
<dbReference type="InterPro" id="IPR016554">
    <property type="entry name" value="TF_Runt-rel_RUNX"/>
</dbReference>
<dbReference type="GO" id="GO:0002062">
    <property type="term" value="P:chondrocyte differentiation"/>
    <property type="evidence" value="ECO:0007669"/>
    <property type="project" value="TreeGrafter"/>
</dbReference>
<dbReference type="InterPro" id="IPR012346">
    <property type="entry name" value="p53/RUNT-type_TF_DNA-bd_sf"/>
</dbReference>
<feature type="binding site" evidence="15">
    <location>
        <position position="176"/>
    </location>
    <ligand>
        <name>chloride</name>
        <dbReference type="ChEBI" id="CHEBI:17996"/>
        <label>2</label>
    </ligand>
</feature>
<feature type="binding site" evidence="15">
    <location>
        <position position="145"/>
    </location>
    <ligand>
        <name>chloride</name>
        <dbReference type="ChEBI" id="CHEBI:17996"/>
        <label>2</label>
    </ligand>
</feature>
<evidence type="ECO:0000256" key="1">
    <source>
        <dbReference type="ARBA" id="ARBA00004123"/>
    </source>
</evidence>
<evidence type="ECO:0000256" key="15">
    <source>
        <dbReference type="PIRSR" id="PIRSR009374-1"/>
    </source>
</evidence>
<dbReference type="GO" id="GO:0005524">
    <property type="term" value="F:ATP binding"/>
    <property type="evidence" value="ECO:0007669"/>
    <property type="project" value="InterPro"/>
</dbReference>
<keyword evidence="12" id="KW-0539">Nucleus</keyword>
<dbReference type="PROSITE" id="PS51062">
    <property type="entry name" value="RUNT"/>
    <property type="match status" value="1"/>
</dbReference>
<name>A0A6P3VFQ1_CLUHA</name>
<dbReference type="AlphaFoldDB" id="A0A6P3VFQ1"/>